<reference evidence="2 3" key="1">
    <citation type="submission" date="2020-03" db="EMBL/GenBank/DDBJ databases">
        <title>Two novel Motilibacter sp.</title>
        <authorList>
            <person name="Liu S."/>
        </authorList>
    </citation>
    <scope>NUCLEOTIDE SEQUENCE [LARGE SCALE GENOMIC DNA]</scope>
    <source>
        <strain evidence="2 3">E257</strain>
    </source>
</reference>
<organism evidence="2 3">
    <name type="scientific">Motilibacter deserti</name>
    <dbReference type="NCBI Taxonomy" id="2714956"/>
    <lineage>
        <taxon>Bacteria</taxon>
        <taxon>Bacillati</taxon>
        <taxon>Actinomycetota</taxon>
        <taxon>Actinomycetes</taxon>
        <taxon>Motilibacterales</taxon>
        <taxon>Motilibacteraceae</taxon>
        <taxon>Motilibacter</taxon>
    </lineage>
</organism>
<dbReference type="PANTHER" id="PTHR43364">
    <property type="entry name" value="NADH-SPECIFIC METHYLGLYOXAL REDUCTASE-RELATED"/>
    <property type="match status" value="1"/>
</dbReference>
<dbReference type="EMBL" id="JAANNP010000001">
    <property type="protein sequence ID" value="NHC12879.1"/>
    <property type="molecule type" value="Genomic_DNA"/>
</dbReference>
<evidence type="ECO:0000259" key="1">
    <source>
        <dbReference type="Pfam" id="PF00248"/>
    </source>
</evidence>
<keyword evidence="3" id="KW-1185">Reference proteome</keyword>
<dbReference type="Proteomes" id="UP000800981">
    <property type="component" value="Unassembled WGS sequence"/>
</dbReference>
<accession>A0ABX0GSS3</accession>
<gene>
    <name evidence="2" type="ORF">G9H71_03700</name>
</gene>
<dbReference type="InterPro" id="IPR023210">
    <property type="entry name" value="NADP_OxRdtase_dom"/>
</dbReference>
<proteinExistence type="predicted"/>
<dbReference type="CDD" id="cd19081">
    <property type="entry name" value="AKR_AKR9C1"/>
    <property type="match status" value="1"/>
</dbReference>
<evidence type="ECO:0000313" key="3">
    <source>
        <dbReference type="Proteomes" id="UP000800981"/>
    </source>
</evidence>
<dbReference type="Pfam" id="PF00248">
    <property type="entry name" value="Aldo_ket_red"/>
    <property type="match status" value="1"/>
</dbReference>
<feature type="domain" description="NADP-dependent oxidoreductase" evidence="1">
    <location>
        <begin position="14"/>
        <end position="309"/>
    </location>
</feature>
<name>A0ABX0GSS3_9ACTN</name>
<dbReference type="SUPFAM" id="SSF51430">
    <property type="entry name" value="NAD(P)-linked oxidoreductase"/>
    <property type="match status" value="1"/>
</dbReference>
<dbReference type="PANTHER" id="PTHR43364:SF6">
    <property type="entry name" value="OXIDOREDUCTASE-RELATED"/>
    <property type="match status" value="1"/>
</dbReference>
<dbReference type="Gene3D" id="3.20.20.100">
    <property type="entry name" value="NADP-dependent oxidoreductase domain"/>
    <property type="match status" value="1"/>
</dbReference>
<sequence>MARIPTTDLDVFGLCLGGNVFGWTADEQASFAVLDAYAAAGGNFVDTADVYSEWAPGNSGGESEQILGDWMRTRGNREQVVVATKVAKLSGLRGLAPETIAKAADESLARLGTEHIDLYYAHEDDPSVPVEDILGAFAELVRAGKVRHIAASNFTAPRLAEFLAAADREGLPRFVALQNAYNLVNRDEYPTALQELVQREQLGFLPYYGLASGFLTGKYRPGARVDSVRSGGAAAYLDDPRSPALLAALDELAAAHGTSVAAVALAWLRAQPGVVAPIASARTPEQLADVLPAAALELSADELERLTTAWA</sequence>
<dbReference type="InterPro" id="IPR036812">
    <property type="entry name" value="NAD(P)_OxRdtase_dom_sf"/>
</dbReference>
<dbReference type="RefSeq" id="WP_166277966.1">
    <property type="nucleotide sequence ID" value="NZ_JAANNP010000001.1"/>
</dbReference>
<evidence type="ECO:0000313" key="2">
    <source>
        <dbReference type="EMBL" id="NHC12879.1"/>
    </source>
</evidence>
<dbReference type="InterPro" id="IPR050523">
    <property type="entry name" value="AKR_Detox_Biosynth"/>
</dbReference>
<protein>
    <submittedName>
        <fullName evidence="2">Aldo/keto reductase</fullName>
    </submittedName>
</protein>
<comment type="caution">
    <text evidence="2">The sequence shown here is derived from an EMBL/GenBank/DDBJ whole genome shotgun (WGS) entry which is preliminary data.</text>
</comment>